<name>A0A9P0KQ94_ACAOB</name>
<sequence length="72" mass="7799">MGARRGGGGEVNCPEKDSCKHPCGLIAVLVTYLPKDLKYATYNHKDLIQGCYPLDGEQNNLLKFDGHASYGG</sequence>
<evidence type="ECO:0000313" key="2">
    <source>
        <dbReference type="Proteomes" id="UP001152888"/>
    </source>
</evidence>
<gene>
    <name evidence="1" type="ORF">ACAOBT_LOCUS13496</name>
</gene>
<reference evidence="1" key="1">
    <citation type="submission" date="2022-03" db="EMBL/GenBank/DDBJ databases">
        <authorList>
            <person name="Sayadi A."/>
        </authorList>
    </citation>
    <scope>NUCLEOTIDE SEQUENCE</scope>
</reference>
<dbReference type="AlphaFoldDB" id="A0A9P0KQ94"/>
<proteinExistence type="predicted"/>
<keyword evidence="2" id="KW-1185">Reference proteome</keyword>
<dbReference type="EMBL" id="CAKOFQ010006881">
    <property type="protein sequence ID" value="CAH1979549.1"/>
    <property type="molecule type" value="Genomic_DNA"/>
</dbReference>
<evidence type="ECO:0000313" key="1">
    <source>
        <dbReference type="EMBL" id="CAH1979549.1"/>
    </source>
</evidence>
<organism evidence="1 2">
    <name type="scientific">Acanthoscelides obtectus</name>
    <name type="common">Bean weevil</name>
    <name type="synonym">Bruchus obtectus</name>
    <dbReference type="NCBI Taxonomy" id="200917"/>
    <lineage>
        <taxon>Eukaryota</taxon>
        <taxon>Metazoa</taxon>
        <taxon>Ecdysozoa</taxon>
        <taxon>Arthropoda</taxon>
        <taxon>Hexapoda</taxon>
        <taxon>Insecta</taxon>
        <taxon>Pterygota</taxon>
        <taxon>Neoptera</taxon>
        <taxon>Endopterygota</taxon>
        <taxon>Coleoptera</taxon>
        <taxon>Polyphaga</taxon>
        <taxon>Cucujiformia</taxon>
        <taxon>Chrysomeloidea</taxon>
        <taxon>Chrysomelidae</taxon>
        <taxon>Bruchinae</taxon>
        <taxon>Bruchini</taxon>
        <taxon>Acanthoscelides</taxon>
    </lineage>
</organism>
<dbReference type="Proteomes" id="UP001152888">
    <property type="component" value="Unassembled WGS sequence"/>
</dbReference>
<accession>A0A9P0KQ94</accession>
<comment type="caution">
    <text evidence="1">The sequence shown here is derived from an EMBL/GenBank/DDBJ whole genome shotgun (WGS) entry which is preliminary data.</text>
</comment>
<protein>
    <submittedName>
        <fullName evidence="1">Uncharacterized protein</fullName>
    </submittedName>
</protein>